<dbReference type="GO" id="GO:0003677">
    <property type="term" value="F:DNA binding"/>
    <property type="evidence" value="ECO:0007669"/>
    <property type="project" value="InterPro"/>
</dbReference>
<dbReference type="PANTHER" id="PTHR10535">
    <property type="entry name" value="DNA-DIRECTED RNA POLYMERASES I, II, AND III SUBUNIT RPABC1"/>
    <property type="match status" value="1"/>
</dbReference>
<reference evidence="1" key="1">
    <citation type="submission" date="2022-04" db="EMBL/GenBank/DDBJ databases">
        <title>Carnegiea gigantea Genome sequencing and assembly v2.</title>
        <authorList>
            <person name="Copetti D."/>
            <person name="Sanderson M.J."/>
            <person name="Burquez A."/>
            <person name="Wojciechowski M.F."/>
        </authorList>
    </citation>
    <scope>NUCLEOTIDE SEQUENCE</scope>
    <source>
        <strain evidence="1">SGP5-SGP5p</strain>
        <tissue evidence="1">Aerial part</tissue>
    </source>
</reference>
<keyword evidence="2" id="KW-1185">Reference proteome</keyword>
<organism evidence="1 2">
    <name type="scientific">Carnegiea gigantea</name>
    <dbReference type="NCBI Taxonomy" id="171969"/>
    <lineage>
        <taxon>Eukaryota</taxon>
        <taxon>Viridiplantae</taxon>
        <taxon>Streptophyta</taxon>
        <taxon>Embryophyta</taxon>
        <taxon>Tracheophyta</taxon>
        <taxon>Spermatophyta</taxon>
        <taxon>Magnoliopsida</taxon>
        <taxon>eudicotyledons</taxon>
        <taxon>Gunneridae</taxon>
        <taxon>Pentapetalae</taxon>
        <taxon>Caryophyllales</taxon>
        <taxon>Cactineae</taxon>
        <taxon>Cactaceae</taxon>
        <taxon>Cactoideae</taxon>
        <taxon>Echinocereeae</taxon>
        <taxon>Carnegiea</taxon>
    </lineage>
</organism>
<dbReference type="GO" id="GO:0003899">
    <property type="term" value="F:DNA-directed RNA polymerase activity"/>
    <property type="evidence" value="ECO:0007669"/>
    <property type="project" value="InterPro"/>
</dbReference>
<sequence>MGSLKAIDSTLLEGPPWRCSRTDGMPCPTPKSNSLFSISAIHTAPFPTLIVSASSLLFARIPLRSVREVVKWWLHAFTGLSGRVTILVVFCGPQLVKVSVMRTIVAQIVNKESLNELILILQNKITKLRNVLMSCHLKLRYLRKTTADTTDLLVNITKHVLKPKHQVLTDREKH</sequence>
<evidence type="ECO:0000313" key="1">
    <source>
        <dbReference type="EMBL" id="KAJ8449792.1"/>
    </source>
</evidence>
<dbReference type="Gene3D" id="3.40.1340.10">
    <property type="entry name" value="RNA polymerase, Rpb5, N-terminal domain"/>
    <property type="match status" value="1"/>
</dbReference>
<evidence type="ECO:0000313" key="2">
    <source>
        <dbReference type="Proteomes" id="UP001153076"/>
    </source>
</evidence>
<dbReference type="GO" id="GO:0042797">
    <property type="term" value="P:tRNA transcription by RNA polymerase III"/>
    <property type="evidence" value="ECO:0007669"/>
    <property type="project" value="TreeGrafter"/>
</dbReference>
<dbReference type="InterPro" id="IPR036710">
    <property type="entry name" value="RNA_pol_Rpb5_N_sf"/>
</dbReference>
<dbReference type="PANTHER" id="PTHR10535:SF2">
    <property type="entry name" value="DNA-DIRECTED RNA POLYMERASE V SUBUNIT 5A"/>
    <property type="match status" value="1"/>
</dbReference>
<dbReference type="OrthoDB" id="248779at2759"/>
<proteinExistence type="predicted"/>
<dbReference type="GO" id="GO:0006362">
    <property type="term" value="P:transcription elongation by RNA polymerase I"/>
    <property type="evidence" value="ECO:0007669"/>
    <property type="project" value="TreeGrafter"/>
</dbReference>
<protein>
    <submittedName>
        <fullName evidence="1">Uncharacterized protein</fullName>
    </submittedName>
</protein>
<dbReference type="SUPFAM" id="SSF53036">
    <property type="entry name" value="Eukaryotic RPB5 N-terminal domain"/>
    <property type="match status" value="1"/>
</dbReference>
<name>A0A9Q1KWC6_9CARY</name>
<dbReference type="InterPro" id="IPR014381">
    <property type="entry name" value="Arch_Rpo5/euc_Rpb5"/>
</dbReference>
<dbReference type="EMBL" id="JAKOGI010000019">
    <property type="protein sequence ID" value="KAJ8449792.1"/>
    <property type="molecule type" value="Genomic_DNA"/>
</dbReference>
<dbReference type="AlphaFoldDB" id="A0A9Q1KWC6"/>
<accession>A0A9Q1KWC6</accession>
<dbReference type="Proteomes" id="UP001153076">
    <property type="component" value="Unassembled WGS sequence"/>
</dbReference>
<comment type="caution">
    <text evidence="1">The sequence shown here is derived from an EMBL/GenBank/DDBJ whole genome shotgun (WGS) entry which is preliminary data.</text>
</comment>
<gene>
    <name evidence="1" type="ORF">Cgig2_001448</name>
</gene>
<dbReference type="GO" id="GO:0006366">
    <property type="term" value="P:transcription by RNA polymerase II"/>
    <property type="evidence" value="ECO:0007669"/>
    <property type="project" value="TreeGrafter"/>
</dbReference>